<dbReference type="PIRSF" id="PIRSF017082">
    <property type="entry name" value="YflP"/>
    <property type="match status" value="1"/>
</dbReference>
<keyword evidence="2" id="KW-0732">Signal</keyword>
<dbReference type="Pfam" id="PF03401">
    <property type="entry name" value="TctC"/>
    <property type="match status" value="1"/>
</dbReference>
<evidence type="ECO:0000313" key="4">
    <source>
        <dbReference type="Proteomes" id="UP001589834"/>
    </source>
</evidence>
<dbReference type="PANTHER" id="PTHR42928">
    <property type="entry name" value="TRICARBOXYLATE-BINDING PROTEIN"/>
    <property type="match status" value="1"/>
</dbReference>
<evidence type="ECO:0000256" key="2">
    <source>
        <dbReference type="SAM" id="SignalP"/>
    </source>
</evidence>
<sequence>MLNRRDLFVLGAAAGIALSPVAYAQSSFPDRPIRIVVPYASGSGTDNTARHFSQRVAMATGWTVIVDNKPGGNAFIGINDVLRSPADGYTLLYTGGSTHGVNSALFKKLPYDPLRDFVPVAPALFSPMVLLASPSLNVKTAAELVDLIRKNPGKYSAATGSPFQQLAVNLLRQQGKLDFQDVQYKGSGQSMTDLLGGHVDFTMVDGAAAMPQVHGGKLKALAVTSKRRVAAFPSTPTMAEAGLPDIQLNGWAGLFAKTGTPEPVLGKIREVFNAYFQSAEYKQFLDANAGFYEDLSPAQMMDFIRSEIARAQSTFQRAGIEPQ</sequence>
<gene>
    <name evidence="3" type="ORF">ACFFGG_08820</name>
</gene>
<feature type="chain" id="PRO_5046279548" evidence="2">
    <location>
        <begin position="25"/>
        <end position="323"/>
    </location>
</feature>
<feature type="signal peptide" evidence="2">
    <location>
        <begin position="1"/>
        <end position="24"/>
    </location>
</feature>
<protein>
    <submittedName>
        <fullName evidence="3">Bug family tripartite tricarboxylate transporter substrate binding protein</fullName>
    </submittedName>
</protein>
<dbReference type="EMBL" id="JBHLTN010000016">
    <property type="protein sequence ID" value="MFC0592658.1"/>
    <property type="molecule type" value="Genomic_DNA"/>
</dbReference>
<evidence type="ECO:0000256" key="1">
    <source>
        <dbReference type="ARBA" id="ARBA00006987"/>
    </source>
</evidence>
<keyword evidence="4" id="KW-1185">Reference proteome</keyword>
<dbReference type="CDD" id="cd07012">
    <property type="entry name" value="PBP2_Bug_TTT"/>
    <property type="match status" value="1"/>
</dbReference>
<proteinExistence type="inferred from homology"/>
<dbReference type="InterPro" id="IPR042100">
    <property type="entry name" value="Bug_dom1"/>
</dbReference>
<dbReference type="RefSeq" id="WP_377482299.1">
    <property type="nucleotide sequence ID" value="NZ_JBHLTN010000016.1"/>
</dbReference>
<dbReference type="PANTHER" id="PTHR42928:SF5">
    <property type="entry name" value="BLR1237 PROTEIN"/>
    <property type="match status" value="1"/>
</dbReference>
<organism evidence="3 4">
    <name type="scientific">Ottowia pentelensis</name>
    <dbReference type="NCBI Taxonomy" id="511108"/>
    <lineage>
        <taxon>Bacteria</taxon>
        <taxon>Pseudomonadati</taxon>
        <taxon>Pseudomonadota</taxon>
        <taxon>Betaproteobacteria</taxon>
        <taxon>Burkholderiales</taxon>
        <taxon>Comamonadaceae</taxon>
        <taxon>Ottowia</taxon>
    </lineage>
</organism>
<reference evidence="3 4" key="1">
    <citation type="submission" date="2024-09" db="EMBL/GenBank/DDBJ databases">
        <authorList>
            <person name="Sun Q."/>
            <person name="Mori K."/>
        </authorList>
    </citation>
    <scope>NUCLEOTIDE SEQUENCE [LARGE SCALE GENOMIC DNA]</scope>
    <source>
        <strain evidence="3 4">NCAIM B.02336</strain>
    </source>
</reference>
<name>A0ABV6PUD2_9BURK</name>
<accession>A0ABV6PUD2</accession>
<dbReference type="Gene3D" id="3.40.190.10">
    <property type="entry name" value="Periplasmic binding protein-like II"/>
    <property type="match status" value="1"/>
</dbReference>
<dbReference type="SUPFAM" id="SSF53850">
    <property type="entry name" value="Periplasmic binding protein-like II"/>
    <property type="match status" value="1"/>
</dbReference>
<dbReference type="Proteomes" id="UP001589834">
    <property type="component" value="Unassembled WGS sequence"/>
</dbReference>
<comment type="caution">
    <text evidence="3">The sequence shown here is derived from an EMBL/GenBank/DDBJ whole genome shotgun (WGS) entry which is preliminary data.</text>
</comment>
<evidence type="ECO:0000313" key="3">
    <source>
        <dbReference type="EMBL" id="MFC0592658.1"/>
    </source>
</evidence>
<dbReference type="InterPro" id="IPR005064">
    <property type="entry name" value="BUG"/>
</dbReference>
<comment type="similarity">
    <text evidence="1">Belongs to the UPF0065 (bug) family.</text>
</comment>
<dbReference type="Gene3D" id="3.40.190.150">
    <property type="entry name" value="Bordetella uptake gene, domain 1"/>
    <property type="match status" value="1"/>
</dbReference>